<dbReference type="Proteomes" id="UP001201812">
    <property type="component" value="Unassembled WGS sequence"/>
</dbReference>
<accession>A0AAD4MQI5</accession>
<protein>
    <submittedName>
        <fullName evidence="1">Uncharacterized protein</fullName>
    </submittedName>
</protein>
<dbReference type="AlphaFoldDB" id="A0AAD4MQI5"/>
<evidence type="ECO:0000313" key="1">
    <source>
        <dbReference type="EMBL" id="KAI1702663.1"/>
    </source>
</evidence>
<reference evidence="1" key="1">
    <citation type="submission" date="2022-01" db="EMBL/GenBank/DDBJ databases">
        <title>Genome Sequence Resource for Two Populations of Ditylenchus destructor, the Migratory Endoparasitic Phytonematode.</title>
        <authorList>
            <person name="Zhang H."/>
            <person name="Lin R."/>
            <person name="Xie B."/>
        </authorList>
    </citation>
    <scope>NUCLEOTIDE SEQUENCE</scope>
    <source>
        <strain evidence="1">BazhouSP</strain>
    </source>
</reference>
<comment type="caution">
    <text evidence="1">The sequence shown here is derived from an EMBL/GenBank/DDBJ whole genome shotgun (WGS) entry which is preliminary data.</text>
</comment>
<evidence type="ECO:0000313" key="2">
    <source>
        <dbReference type="Proteomes" id="UP001201812"/>
    </source>
</evidence>
<proteinExistence type="predicted"/>
<keyword evidence="2" id="KW-1185">Reference proteome</keyword>
<name>A0AAD4MQI5_9BILA</name>
<gene>
    <name evidence="1" type="ORF">DdX_15342</name>
</gene>
<dbReference type="EMBL" id="JAKKPZ010000095">
    <property type="protein sequence ID" value="KAI1702663.1"/>
    <property type="molecule type" value="Genomic_DNA"/>
</dbReference>
<sequence length="116" mass="12925">MGTNVNFLASSNAILCDIFDHFDLWVKCYRATLFDKASMKPSFAFIEFPHHGNQPKSVSFDPTRSTRNSGQPEMRYIGVQGLIFPTVPTPTVPNNRADKDILCALTFALSFRGAAH</sequence>
<organism evidence="1 2">
    <name type="scientific">Ditylenchus destructor</name>
    <dbReference type="NCBI Taxonomy" id="166010"/>
    <lineage>
        <taxon>Eukaryota</taxon>
        <taxon>Metazoa</taxon>
        <taxon>Ecdysozoa</taxon>
        <taxon>Nematoda</taxon>
        <taxon>Chromadorea</taxon>
        <taxon>Rhabditida</taxon>
        <taxon>Tylenchina</taxon>
        <taxon>Tylenchomorpha</taxon>
        <taxon>Sphaerularioidea</taxon>
        <taxon>Anguinidae</taxon>
        <taxon>Anguininae</taxon>
        <taxon>Ditylenchus</taxon>
    </lineage>
</organism>